<feature type="domain" description="Guanylate cyclase" evidence="1">
    <location>
        <begin position="53"/>
        <end position="189"/>
    </location>
</feature>
<gene>
    <name evidence="2" type="ORF">XF3B_73150</name>
    <name evidence="3" type="ORF">XF9B_72450</name>
</gene>
<dbReference type="CDD" id="cd07302">
    <property type="entry name" value="CHD"/>
    <property type="match status" value="1"/>
</dbReference>
<organism evidence="2">
    <name type="scientific">Bradyrhizobium diazoefficiens</name>
    <dbReference type="NCBI Taxonomy" id="1355477"/>
    <lineage>
        <taxon>Bacteria</taxon>
        <taxon>Pseudomonadati</taxon>
        <taxon>Pseudomonadota</taxon>
        <taxon>Alphaproteobacteria</taxon>
        <taxon>Hyphomicrobiales</taxon>
        <taxon>Nitrobacteraceae</taxon>
        <taxon>Bradyrhizobium</taxon>
    </lineage>
</organism>
<dbReference type="InterPro" id="IPR029787">
    <property type="entry name" value="Nucleotide_cyclase"/>
</dbReference>
<dbReference type="RefSeq" id="WP_244651839.1">
    <property type="nucleotide sequence ID" value="NZ_AP022639.1"/>
</dbReference>
<protein>
    <recommendedName>
        <fullName evidence="1">Guanylate cyclase domain-containing protein</fullName>
    </recommendedName>
</protein>
<evidence type="ECO:0000313" key="2">
    <source>
        <dbReference type="EMBL" id="BCE42284.1"/>
    </source>
</evidence>
<dbReference type="Gene3D" id="3.30.70.1230">
    <property type="entry name" value="Nucleotide cyclase"/>
    <property type="match status" value="1"/>
</dbReference>
<evidence type="ECO:0000259" key="1">
    <source>
        <dbReference type="PROSITE" id="PS50125"/>
    </source>
</evidence>
<dbReference type="InterPro" id="IPR001054">
    <property type="entry name" value="A/G_cyclase"/>
</dbReference>
<dbReference type="SUPFAM" id="SSF55073">
    <property type="entry name" value="Nucleotide cyclase"/>
    <property type="match status" value="1"/>
</dbReference>
<sequence length="235" mass="25172">MTRLFKLFALHVQRHSELKISENALGAYLGYGAATRVLEGAIKRGAGDSIRAVIWVSDLRNFTKMSDALAPADTLLLLNAYFETMVSAVAVHGGEILKFIGDGMLAVFPVTVGVAEASRAAVSAAREAIARLEVSNRTIRVASDAEGRHLLRAGIVLHEGEVFFGNIGAPDRLDFTVIGAAVNEACRVEALTKTIGRDLLMTEAVARHLSHDVEHLGEHQLRGVSARMSVYGLAG</sequence>
<dbReference type="SMART" id="SM00044">
    <property type="entry name" value="CYCc"/>
    <property type="match status" value="1"/>
</dbReference>
<dbReference type="AlphaFoldDB" id="A0A809YQM1"/>
<dbReference type="Pfam" id="PF00211">
    <property type="entry name" value="Guanylate_cyc"/>
    <property type="match status" value="1"/>
</dbReference>
<dbReference type="GO" id="GO:0006171">
    <property type="term" value="P:cAMP biosynthetic process"/>
    <property type="evidence" value="ECO:0007669"/>
    <property type="project" value="TreeGrafter"/>
</dbReference>
<proteinExistence type="predicted"/>
<reference evidence="2" key="1">
    <citation type="submission" date="2020-05" db="EMBL/GenBank/DDBJ databases">
        <title>Complete genome sequence of Bradyrhizobium diazoefficiens XF3 isolated from soybean nodule.</title>
        <authorList>
            <person name="Noda R."/>
            <person name="Kakizaki K."/>
            <person name="Minamisawa K."/>
        </authorList>
    </citation>
    <scope>NUCLEOTIDE SEQUENCE</scope>
    <source>
        <strain evidence="2">XF3</strain>
    </source>
</reference>
<dbReference type="EMBL" id="AP023093">
    <property type="protein sequence ID" value="BCE42284.1"/>
    <property type="molecule type" value="Genomic_DNA"/>
</dbReference>
<dbReference type="InterPro" id="IPR050697">
    <property type="entry name" value="Adenylyl/Guanylyl_Cyclase_3/4"/>
</dbReference>
<dbReference type="GO" id="GO:0004016">
    <property type="term" value="F:adenylate cyclase activity"/>
    <property type="evidence" value="ECO:0007669"/>
    <property type="project" value="UniProtKB-ARBA"/>
</dbReference>
<dbReference type="GO" id="GO:0035556">
    <property type="term" value="P:intracellular signal transduction"/>
    <property type="evidence" value="ECO:0007669"/>
    <property type="project" value="InterPro"/>
</dbReference>
<dbReference type="EMBL" id="AP023098">
    <property type="protein sequence ID" value="BCE85824.1"/>
    <property type="molecule type" value="Genomic_DNA"/>
</dbReference>
<accession>A0A809YQM1</accession>
<dbReference type="PANTHER" id="PTHR43081:SF11">
    <property type="entry name" value="BLR2264 PROTEIN"/>
    <property type="match status" value="1"/>
</dbReference>
<evidence type="ECO:0000313" key="3">
    <source>
        <dbReference type="EMBL" id="BCE85824.1"/>
    </source>
</evidence>
<reference evidence="3" key="2">
    <citation type="submission" date="2020-05" db="EMBL/GenBank/DDBJ databases">
        <title>Complete genome sequence of Bradyrhizobium diazoefficiens XF9 isolated from soybean nodule.</title>
        <authorList>
            <person name="Noda R."/>
            <person name="Kakizaki K."/>
            <person name="Minamisawa K."/>
        </authorList>
    </citation>
    <scope>NUCLEOTIDE SEQUENCE</scope>
    <source>
        <strain evidence="3">XF9</strain>
    </source>
</reference>
<name>A0A809YQM1_9BRAD</name>
<dbReference type="PANTHER" id="PTHR43081">
    <property type="entry name" value="ADENYLATE CYCLASE, TERMINAL-DIFFERENTIATION SPECIFIC-RELATED"/>
    <property type="match status" value="1"/>
</dbReference>
<dbReference type="PROSITE" id="PS50125">
    <property type="entry name" value="GUANYLATE_CYCLASE_2"/>
    <property type="match status" value="1"/>
</dbReference>